<organism evidence="2 3">
    <name type="scientific">Streptomyces celluloflavus</name>
    <dbReference type="NCBI Taxonomy" id="58344"/>
    <lineage>
        <taxon>Bacteria</taxon>
        <taxon>Bacillati</taxon>
        <taxon>Actinomycetota</taxon>
        <taxon>Actinomycetes</taxon>
        <taxon>Kitasatosporales</taxon>
        <taxon>Streptomycetaceae</taxon>
        <taxon>Streptomyces</taxon>
    </lineage>
</organism>
<evidence type="ECO:0000256" key="1">
    <source>
        <dbReference type="SAM" id="MobiDB-lite"/>
    </source>
</evidence>
<proteinExistence type="predicted"/>
<dbReference type="Proteomes" id="UP001610990">
    <property type="component" value="Unassembled WGS sequence"/>
</dbReference>
<gene>
    <name evidence="2" type="ORF">ACH4GP_03380</name>
</gene>
<sequence>MTPDALSSAHQNRGVRVEAPEKGASGTRPRLQDAMPVNRRQSLGQGDLDFPPIPNGVDYLRSVVDHLDEATGVKPRDIKYAVLHLQAAAEVLLKARLFREHWSLVFKDPGKATTKTLADHSFESCTTAAAVERLRNIARISVSDQDVKALKALADDRNALQHFGLTHNARAVEARAAVVLDFLVRFLDEELLPHLADEEVREITQDMERTRGGLTTIQSFVTKRMNRLRGNALKGQDGSTTLCPSCGQFALILAAGGGRCHFCSTGWSSGALAEHFQSDWGTEQCECPACGAWTLADLVDFVSPEIAELHYCLECAARFPAGTLGACNGCGVPWPYPEHEAAQVLCDHCQRDIRAQELH</sequence>
<dbReference type="EMBL" id="JBIRGH010000001">
    <property type="protein sequence ID" value="MFH8583425.1"/>
    <property type="molecule type" value="Genomic_DNA"/>
</dbReference>
<evidence type="ECO:0000313" key="3">
    <source>
        <dbReference type="Proteomes" id="UP001610990"/>
    </source>
</evidence>
<evidence type="ECO:0000313" key="2">
    <source>
        <dbReference type="EMBL" id="MFH8583425.1"/>
    </source>
</evidence>
<name>A0ABW7R5V0_9ACTN</name>
<protein>
    <submittedName>
        <fullName evidence="2">Uncharacterized protein</fullName>
    </submittedName>
</protein>
<accession>A0ABW7R5V0</accession>
<dbReference type="RefSeq" id="WP_397670964.1">
    <property type="nucleotide sequence ID" value="NZ_JBIRGH010000001.1"/>
</dbReference>
<feature type="region of interest" description="Disordered" evidence="1">
    <location>
        <begin position="1"/>
        <end position="48"/>
    </location>
</feature>
<comment type="caution">
    <text evidence="2">The sequence shown here is derived from an EMBL/GenBank/DDBJ whole genome shotgun (WGS) entry which is preliminary data.</text>
</comment>
<keyword evidence="3" id="KW-1185">Reference proteome</keyword>
<reference evidence="2 3" key="1">
    <citation type="submission" date="2024-10" db="EMBL/GenBank/DDBJ databases">
        <title>The Natural Products Discovery Center: Release of the First 8490 Sequenced Strains for Exploring Actinobacteria Biosynthetic Diversity.</title>
        <authorList>
            <person name="Kalkreuter E."/>
            <person name="Kautsar S.A."/>
            <person name="Yang D."/>
            <person name="Bader C.D."/>
            <person name="Teijaro C.N."/>
            <person name="Fluegel L."/>
            <person name="Davis C.M."/>
            <person name="Simpson J.R."/>
            <person name="Lauterbach L."/>
            <person name="Steele A.D."/>
            <person name="Gui C."/>
            <person name="Meng S."/>
            <person name="Li G."/>
            <person name="Viehrig K."/>
            <person name="Ye F."/>
            <person name="Su P."/>
            <person name="Kiefer A.F."/>
            <person name="Nichols A."/>
            <person name="Cepeda A.J."/>
            <person name="Yan W."/>
            <person name="Fan B."/>
            <person name="Jiang Y."/>
            <person name="Adhikari A."/>
            <person name="Zheng C.-J."/>
            <person name="Schuster L."/>
            <person name="Cowan T.M."/>
            <person name="Smanski M.J."/>
            <person name="Chevrette M.G."/>
            <person name="De Carvalho L.P.S."/>
            <person name="Shen B."/>
        </authorList>
    </citation>
    <scope>NUCLEOTIDE SEQUENCE [LARGE SCALE GENOMIC DNA]</scope>
    <source>
        <strain evidence="2 3">NPDC018013</strain>
    </source>
</reference>